<dbReference type="Proteomes" id="UP001629113">
    <property type="component" value="Unassembled WGS sequence"/>
</dbReference>
<dbReference type="EMBL" id="JBFCZG010000005">
    <property type="protein sequence ID" value="KAL3422378.1"/>
    <property type="molecule type" value="Genomic_DNA"/>
</dbReference>
<evidence type="ECO:0000313" key="2">
    <source>
        <dbReference type="Proteomes" id="UP001629113"/>
    </source>
</evidence>
<sequence length="115" mass="12386">MGGVGAGDRAAVTTPIIQPEVLAPTLWIFDEAVDGQTASVKVERSFQSEQLDFSSSMLFVEGCFSYLVWLSTEVEYESLSLPGDDQRVQKAKIAASLLLGAASAVLSWKVLAMRT</sequence>
<keyword evidence="2" id="KW-1185">Reference proteome</keyword>
<proteinExistence type="predicted"/>
<evidence type="ECO:0000313" key="1">
    <source>
        <dbReference type="EMBL" id="KAL3422378.1"/>
    </source>
</evidence>
<organism evidence="1 2">
    <name type="scientific">Phlyctema vagabunda</name>
    <dbReference type="NCBI Taxonomy" id="108571"/>
    <lineage>
        <taxon>Eukaryota</taxon>
        <taxon>Fungi</taxon>
        <taxon>Dikarya</taxon>
        <taxon>Ascomycota</taxon>
        <taxon>Pezizomycotina</taxon>
        <taxon>Leotiomycetes</taxon>
        <taxon>Helotiales</taxon>
        <taxon>Dermateaceae</taxon>
        <taxon>Phlyctema</taxon>
    </lineage>
</organism>
<name>A0ABR4PGG9_9HELO</name>
<reference evidence="1 2" key="1">
    <citation type="submission" date="2024-06" db="EMBL/GenBank/DDBJ databases">
        <title>Complete genome of Phlyctema vagabunda strain 19-DSS-EL-015.</title>
        <authorList>
            <person name="Fiorenzani C."/>
        </authorList>
    </citation>
    <scope>NUCLEOTIDE SEQUENCE [LARGE SCALE GENOMIC DNA]</scope>
    <source>
        <strain evidence="1 2">19-DSS-EL-015</strain>
    </source>
</reference>
<protein>
    <submittedName>
        <fullName evidence="1">Uncharacterized protein</fullName>
    </submittedName>
</protein>
<accession>A0ABR4PGG9</accession>
<gene>
    <name evidence="1" type="ORF">PVAG01_06534</name>
</gene>
<comment type="caution">
    <text evidence="1">The sequence shown here is derived from an EMBL/GenBank/DDBJ whole genome shotgun (WGS) entry which is preliminary data.</text>
</comment>